<dbReference type="GO" id="GO:0008081">
    <property type="term" value="F:phosphoric diester hydrolase activity"/>
    <property type="evidence" value="ECO:0007669"/>
    <property type="project" value="InterPro"/>
</dbReference>
<dbReference type="EMBL" id="BSET01000001">
    <property type="protein sequence ID" value="GLK00973.1"/>
    <property type="molecule type" value="Genomic_DNA"/>
</dbReference>
<evidence type="ECO:0000313" key="2">
    <source>
        <dbReference type="EMBL" id="GLK00973.1"/>
    </source>
</evidence>
<dbReference type="Pfam" id="PF03009">
    <property type="entry name" value="GDPD"/>
    <property type="match status" value="1"/>
</dbReference>
<keyword evidence="3" id="KW-1185">Reference proteome</keyword>
<dbReference type="PANTHER" id="PTHR46211">
    <property type="entry name" value="GLYCEROPHOSPHORYL DIESTER PHOSPHODIESTERASE"/>
    <property type="match status" value="1"/>
</dbReference>
<dbReference type="RefSeq" id="WP_204938645.1">
    <property type="nucleotide sequence ID" value="NZ_BAAAUM010000001.1"/>
</dbReference>
<dbReference type="Proteomes" id="UP001142325">
    <property type="component" value="Unassembled WGS sequence"/>
</dbReference>
<reference evidence="2" key="2">
    <citation type="submission" date="2023-01" db="EMBL/GenBank/DDBJ databases">
        <authorList>
            <person name="Sun Q."/>
            <person name="Evtushenko L."/>
        </authorList>
    </citation>
    <scope>NUCLEOTIDE SEQUENCE</scope>
    <source>
        <strain evidence="2">VKM Ac-1958</strain>
    </source>
</reference>
<dbReference type="PROSITE" id="PS51704">
    <property type="entry name" value="GP_PDE"/>
    <property type="match status" value="1"/>
</dbReference>
<name>A0A9W6HQG5_9MICO</name>
<accession>A0A9W6HQG5</accession>
<dbReference type="Gene3D" id="3.20.20.190">
    <property type="entry name" value="Phosphatidylinositol (PI) phosphodiesterase"/>
    <property type="match status" value="1"/>
</dbReference>
<sequence length="256" mass="27982">MTLIWAHARSTGVTAANTLESYAQAVQEGADGIELDVHLTRDGHLVCLHDGRVPLPGGKILTVGDASVSDLAQIVVGDETTGPTRVPLLEEVYDLLAPTGLQLNVEVKNLLHRYPGITERIERSLRGSGMRDRIVVSSFQHSLLTELRERDGRIQTAALYADGLIDPWAYFSRIGITQAHPHFATLQDPGVLEGFHEAEMTLRVWTVDDPRLWERFITADIGGIITNDPAGALAVRDQFALGSAPEPGITAPDRRR</sequence>
<dbReference type="InterPro" id="IPR030395">
    <property type="entry name" value="GP_PDE_dom"/>
</dbReference>
<dbReference type="GO" id="GO:0006629">
    <property type="term" value="P:lipid metabolic process"/>
    <property type="evidence" value="ECO:0007669"/>
    <property type="project" value="InterPro"/>
</dbReference>
<organism evidence="2 3">
    <name type="scientific">Microbacterium keratanolyticum</name>
    <dbReference type="NCBI Taxonomy" id="67574"/>
    <lineage>
        <taxon>Bacteria</taxon>
        <taxon>Bacillati</taxon>
        <taxon>Actinomycetota</taxon>
        <taxon>Actinomycetes</taxon>
        <taxon>Micrococcales</taxon>
        <taxon>Microbacteriaceae</taxon>
        <taxon>Microbacterium</taxon>
    </lineage>
</organism>
<dbReference type="AlphaFoldDB" id="A0A9W6HQG5"/>
<proteinExistence type="predicted"/>
<feature type="domain" description="GP-PDE" evidence="1">
    <location>
        <begin position="2"/>
        <end position="236"/>
    </location>
</feature>
<protein>
    <submittedName>
        <fullName evidence="2">Glycerophosphoryl diester phosphodiesterase</fullName>
    </submittedName>
</protein>
<gene>
    <name evidence="2" type="ORF">GCM10017596_06880</name>
</gene>
<evidence type="ECO:0000259" key="1">
    <source>
        <dbReference type="PROSITE" id="PS51704"/>
    </source>
</evidence>
<dbReference type="PANTHER" id="PTHR46211:SF1">
    <property type="entry name" value="GLYCEROPHOSPHODIESTER PHOSPHODIESTERASE, CYTOPLASMIC"/>
    <property type="match status" value="1"/>
</dbReference>
<comment type="caution">
    <text evidence="2">The sequence shown here is derived from an EMBL/GenBank/DDBJ whole genome shotgun (WGS) entry which is preliminary data.</text>
</comment>
<evidence type="ECO:0000313" key="3">
    <source>
        <dbReference type="Proteomes" id="UP001142325"/>
    </source>
</evidence>
<dbReference type="SUPFAM" id="SSF51695">
    <property type="entry name" value="PLC-like phosphodiesterases"/>
    <property type="match status" value="1"/>
</dbReference>
<reference evidence="2" key="1">
    <citation type="journal article" date="2014" name="Int. J. Syst. Evol. Microbiol.">
        <title>Complete genome sequence of Corynebacterium casei LMG S-19264T (=DSM 44701T), isolated from a smear-ripened cheese.</title>
        <authorList>
            <consortium name="US DOE Joint Genome Institute (JGI-PGF)"/>
            <person name="Walter F."/>
            <person name="Albersmeier A."/>
            <person name="Kalinowski J."/>
            <person name="Ruckert C."/>
        </authorList>
    </citation>
    <scope>NUCLEOTIDE SEQUENCE</scope>
    <source>
        <strain evidence="2">VKM Ac-1958</strain>
    </source>
</reference>
<dbReference type="InterPro" id="IPR017946">
    <property type="entry name" value="PLC-like_Pdiesterase_TIM-brl"/>
</dbReference>